<feature type="region of interest" description="Disordered" evidence="1">
    <location>
        <begin position="363"/>
        <end position="383"/>
    </location>
</feature>
<dbReference type="AlphaFoldDB" id="A0A066VUM1"/>
<gene>
    <name evidence="2" type="ORF">K437DRAFT_257851</name>
</gene>
<accession>A0A066VUM1</accession>
<dbReference type="Proteomes" id="UP000027361">
    <property type="component" value="Unassembled WGS sequence"/>
</dbReference>
<dbReference type="EMBL" id="JMSN01000069">
    <property type="protein sequence ID" value="KDN42509.1"/>
    <property type="molecule type" value="Genomic_DNA"/>
</dbReference>
<sequence>MDRRPALVGLTRPPVVTALTACTRKLPPELIYLVGQQLFDLSTHASARPGCNCCCWCSADDSPFLPDEASQATLTSTWYASTTPRDAKRALLNLSSVDWQLRALLAPLVWHQVVLKQPSDTIFLRNLAQRYAVAPHAPNAQAAAPQLPRPLTHVSSLCIAFSSDRYPGGVEQSTLLDLLSRHQLGSKGPLRSLRWSAETLPIPSLWLHLAPTLQCFDVDCKTFWGGHPNLSRLTNLRALRLTGYDAHLLPPHLPALLLALTYVVDEQDQQGLDGDHNESMRNNHARVSEILTLKRTFPMMAEEEAEYALSVRRAIRETGAMMLSGDEDYSGPHIAPPPGGQDLEIQQTFDAVDAAAAALQPRISGGHEHGTGAEGSEAEQDEADGIAVSASRRASRLLHLSLSTSKTSLLHSTTLIEAGAFRSLATLDIYPVTPEPPLDAALRSAGGTLRILKLALDISSAFRHYDRLWARLTGGMRALEQLHLDPHPQQNTAPSFGAFVQSCAKLQSVDGRVRSDAVLPDLGAFQPDYRTGTIFC</sequence>
<comment type="caution">
    <text evidence="2">The sequence shown here is derived from an EMBL/GenBank/DDBJ whole genome shotgun (WGS) entry which is preliminary data.</text>
</comment>
<proteinExistence type="predicted"/>
<keyword evidence="3" id="KW-1185">Reference proteome</keyword>
<dbReference type="OMA" id="HIRSIVI"/>
<dbReference type="RefSeq" id="XP_013242078.1">
    <property type="nucleotide sequence ID" value="XM_013386624.1"/>
</dbReference>
<dbReference type="InParanoid" id="A0A066VUM1"/>
<evidence type="ECO:0000256" key="1">
    <source>
        <dbReference type="SAM" id="MobiDB-lite"/>
    </source>
</evidence>
<dbReference type="OrthoDB" id="3352246at2759"/>
<reference evidence="2 3" key="1">
    <citation type="submission" date="2014-05" db="EMBL/GenBank/DDBJ databases">
        <title>Draft genome sequence of a rare smut relative, Tilletiaria anomala UBC 951.</title>
        <authorList>
            <consortium name="DOE Joint Genome Institute"/>
            <person name="Toome M."/>
            <person name="Kuo A."/>
            <person name="Henrissat B."/>
            <person name="Lipzen A."/>
            <person name="Tritt A."/>
            <person name="Yoshinaga Y."/>
            <person name="Zane M."/>
            <person name="Barry K."/>
            <person name="Grigoriev I.V."/>
            <person name="Spatafora J.W."/>
            <person name="Aimea M.C."/>
        </authorList>
    </citation>
    <scope>NUCLEOTIDE SEQUENCE [LARGE SCALE GENOMIC DNA]</scope>
    <source>
        <strain evidence="2 3">UBC 951</strain>
    </source>
</reference>
<organism evidence="2 3">
    <name type="scientific">Tilletiaria anomala (strain ATCC 24038 / CBS 436.72 / UBC 951)</name>
    <dbReference type="NCBI Taxonomy" id="1037660"/>
    <lineage>
        <taxon>Eukaryota</taxon>
        <taxon>Fungi</taxon>
        <taxon>Dikarya</taxon>
        <taxon>Basidiomycota</taxon>
        <taxon>Ustilaginomycotina</taxon>
        <taxon>Exobasidiomycetes</taxon>
        <taxon>Georgefischeriales</taxon>
        <taxon>Tilletiariaceae</taxon>
        <taxon>Tilletiaria</taxon>
    </lineage>
</organism>
<evidence type="ECO:0000313" key="3">
    <source>
        <dbReference type="Proteomes" id="UP000027361"/>
    </source>
</evidence>
<name>A0A066VUM1_TILAU</name>
<evidence type="ECO:0000313" key="2">
    <source>
        <dbReference type="EMBL" id="KDN42509.1"/>
    </source>
</evidence>
<protein>
    <submittedName>
        <fullName evidence="2">Uncharacterized protein</fullName>
    </submittedName>
</protein>
<dbReference type="GeneID" id="25264807"/>
<dbReference type="HOGENOM" id="CLU_520918_0_0_1"/>